<dbReference type="STRING" id="1121883.SAMN02745226_00932"/>
<accession>A0A1M7SJ46</accession>
<reference evidence="2" key="1">
    <citation type="submission" date="2016-12" db="EMBL/GenBank/DDBJ databases">
        <authorList>
            <person name="Varghese N."/>
            <person name="Submissions S."/>
        </authorList>
    </citation>
    <scope>NUCLEOTIDE SEQUENCE [LARGE SCALE GENOMIC DNA]</scope>
    <source>
        <strain evidence="2">DSM 13020</strain>
    </source>
</reference>
<sequence length="177" mass="20842">MKFFYNLEKVENYEYVVVKVQEGEHSGIGAILPVRRNGENYKIFMGVIEEYRTIVEKSKAEDVFIIPKVLEKHFPKHPKVTFAIQAAFLELFSKKYKIEMEKMLGGLQSPKNEICGELLYPEYYGDIFYVRYIPEIEAHINHTFVLVKYPHNEMDHILSALSTNYKNLEVISWKELL</sequence>
<keyword evidence="2" id="KW-1185">Reference proteome</keyword>
<protein>
    <submittedName>
        <fullName evidence="1">Uncharacterized protein</fullName>
    </submittedName>
</protein>
<dbReference type="RefSeq" id="WP_072758880.1">
    <property type="nucleotide sequence ID" value="NZ_FRDJ01000004.1"/>
</dbReference>
<dbReference type="Proteomes" id="UP000184207">
    <property type="component" value="Unassembled WGS sequence"/>
</dbReference>
<dbReference type="InterPro" id="IPR029017">
    <property type="entry name" value="Enolase-like_N"/>
</dbReference>
<evidence type="ECO:0000313" key="1">
    <source>
        <dbReference type="EMBL" id="SHN58494.1"/>
    </source>
</evidence>
<name>A0A1M7SJ46_FERGO</name>
<dbReference type="Gene3D" id="3.30.390.10">
    <property type="entry name" value="Enolase-like, N-terminal domain"/>
    <property type="match status" value="1"/>
</dbReference>
<evidence type="ECO:0000313" key="2">
    <source>
        <dbReference type="Proteomes" id="UP000184207"/>
    </source>
</evidence>
<dbReference type="EMBL" id="FRDJ01000004">
    <property type="protein sequence ID" value="SHN58494.1"/>
    <property type="molecule type" value="Genomic_DNA"/>
</dbReference>
<proteinExistence type="predicted"/>
<organism evidence="1 2">
    <name type="scientific">Fervidobacterium gondwanense DSM 13020</name>
    <dbReference type="NCBI Taxonomy" id="1121883"/>
    <lineage>
        <taxon>Bacteria</taxon>
        <taxon>Thermotogati</taxon>
        <taxon>Thermotogota</taxon>
        <taxon>Thermotogae</taxon>
        <taxon>Thermotogales</taxon>
        <taxon>Fervidobacteriaceae</taxon>
        <taxon>Fervidobacterium</taxon>
    </lineage>
</organism>
<dbReference type="OrthoDB" id="37477at2"/>
<gene>
    <name evidence="1" type="ORF">SAMN02745226_00932</name>
</gene>
<dbReference type="SUPFAM" id="SSF54826">
    <property type="entry name" value="Enolase N-terminal domain-like"/>
    <property type="match status" value="1"/>
</dbReference>
<dbReference type="AlphaFoldDB" id="A0A1M7SJ46"/>